<organism evidence="1 2">
    <name type="scientific">Diacronema lutheri</name>
    <name type="common">Unicellular marine alga</name>
    <name type="synonym">Monochrysis lutheri</name>
    <dbReference type="NCBI Taxonomy" id="2081491"/>
    <lineage>
        <taxon>Eukaryota</taxon>
        <taxon>Haptista</taxon>
        <taxon>Haptophyta</taxon>
        <taxon>Pavlovophyceae</taxon>
        <taxon>Pavlovales</taxon>
        <taxon>Pavlovaceae</taxon>
        <taxon>Diacronema</taxon>
    </lineage>
</organism>
<evidence type="ECO:0000313" key="2">
    <source>
        <dbReference type="Proteomes" id="UP000751190"/>
    </source>
</evidence>
<keyword evidence="2" id="KW-1185">Reference proteome</keyword>
<dbReference type="AlphaFoldDB" id="A0A8J5XHZ2"/>
<accession>A0A8J5XHZ2</accession>
<dbReference type="EMBL" id="JAGTXO010000005">
    <property type="protein sequence ID" value="KAG8467793.1"/>
    <property type="molecule type" value="Genomic_DNA"/>
</dbReference>
<proteinExistence type="predicted"/>
<sequence>MSLPMLAEEGRPARPDDDIDEILGASTGEFDVCSDDVDGSLAGDNDLDELLGESTGEFRVDMTGTDGTPPPRDTSKKQLVSAHLAYLSRRTSSPALDDVRARIRALTIEKQKLYRAMQR</sequence>
<evidence type="ECO:0000313" key="1">
    <source>
        <dbReference type="EMBL" id="KAG8467793.1"/>
    </source>
</evidence>
<dbReference type="OrthoDB" id="10551189at2759"/>
<gene>
    <name evidence="1" type="ORF">KFE25_006845</name>
</gene>
<comment type="caution">
    <text evidence="1">The sequence shown here is derived from an EMBL/GenBank/DDBJ whole genome shotgun (WGS) entry which is preliminary data.</text>
</comment>
<name>A0A8J5XHZ2_DIALT</name>
<dbReference type="Proteomes" id="UP000751190">
    <property type="component" value="Unassembled WGS sequence"/>
</dbReference>
<protein>
    <submittedName>
        <fullName evidence="1">Uncharacterized protein</fullName>
    </submittedName>
</protein>
<reference evidence="1" key="1">
    <citation type="submission" date="2021-05" db="EMBL/GenBank/DDBJ databases">
        <title>The genome of the haptophyte Pavlova lutheri (Diacronema luteri, Pavlovales) - a model for lipid biosynthesis in eukaryotic algae.</title>
        <authorList>
            <person name="Hulatt C.J."/>
            <person name="Posewitz M.C."/>
        </authorList>
    </citation>
    <scope>NUCLEOTIDE SEQUENCE</scope>
    <source>
        <strain evidence="1">NIVA-4/92</strain>
    </source>
</reference>